<feature type="transmembrane region" description="Helical" evidence="1">
    <location>
        <begin position="214"/>
        <end position="234"/>
    </location>
</feature>
<dbReference type="PANTHER" id="PTHR37314:SF4">
    <property type="entry name" value="UPF0700 TRANSMEMBRANE PROTEIN YOAK"/>
    <property type="match status" value="1"/>
</dbReference>
<dbReference type="InterPro" id="IPR010699">
    <property type="entry name" value="DUF1275"/>
</dbReference>
<accession>A0A1Q9AQT2</accession>
<comment type="caution">
    <text evidence="2">The sequence shown here is derived from an EMBL/GenBank/DDBJ whole genome shotgun (WGS) entry which is preliminary data.</text>
</comment>
<dbReference type="RefSeq" id="WP_075629697.1">
    <property type="nucleotide sequence ID" value="NZ_FOAM01000007.1"/>
</dbReference>
<organism evidence="2 3">
    <name type="scientific">Xaviernesmea oryzae</name>
    <dbReference type="NCBI Taxonomy" id="464029"/>
    <lineage>
        <taxon>Bacteria</taxon>
        <taxon>Pseudomonadati</taxon>
        <taxon>Pseudomonadota</taxon>
        <taxon>Alphaproteobacteria</taxon>
        <taxon>Hyphomicrobiales</taxon>
        <taxon>Rhizobiaceae</taxon>
        <taxon>Rhizobium/Agrobacterium group</taxon>
        <taxon>Xaviernesmea</taxon>
    </lineage>
</organism>
<feature type="transmembrane region" description="Helical" evidence="1">
    <location>
        <begin position="122"/>
        <end position="140"/>
    </location>
</feature>
<evidence type="ECO:0000313" key="2">
    <source>
        <dbReference type="EMBL" id="OLP57793.1"/>
    </source>
</evidence>
<dbReference type="OrthoDB" id="270162at2"/>
<dbReference type="AlphaFoldDB" id="A0A1Q9AQT2"/>
<dbReference type="Pfam" id="PF06912">
    <property type="entry name" value="DUF1275"/>
    <property type="match status" value="1"/>
</dbReference>
<keyword evidence="1" id="KW-1133">Transmembrane helix</keyword>
<dbReference type="PANTHER" id="PTHR37314">
    <property type="entry name" value="SLR0142 PROTEIN"/>
    <property type="match status" value="1"/>
</dbReference>
<sequence>MLIHQGASRNERINVHLACCLAGVAGALNGAAFYAVGFFAANMTGNVSALSDKLATGHMAASLFYLAIVATFILGATVSSLIINVGRRRGINGIYAYCILAEALLLLPLGLADLLMTAPSRATLLVLGLAFLMGLQNATVTRISDARVRTTHVSGMATDIGIELGVAMDILRGKEGMGDPADNMSKLRLHVYTILAFLVGGFFGVLVYESAGGILMLVAAALLLALSLSTLYRAHRHARSTGSRRE</sequence>
<feature type="transmembrane region" description="Helical" evidence="1">
    <location>
        <begin position="94"/>
        <end position="116"/>
    </location>
</feature>
<protein>
    <recommendedName>
        <fullName evidence="4">DUF1275 domain-containing protein</fullName>
    </recommendedName>
</protein>
<dbReference type="EMBL" id="MKIP01000059">
    <property type="protein sequence ID" value="OLP57793.1"/>
    <property type="molecule type" value="Genomic_DNA"/>
</dbReference>
<keyword evidence="1" id="KW-0472">Membrane</keyword>
<feature type="transmembrane region" description="Helical" evidence="1">
    <location>
        <begin position="189"/>
        <end position="208"/>
    </location>
</feature>
<reference evidence="2 3" key="1">
    <citation type="submission" date="2016-09" db="EMBL/GenBank/DDBJ databases">
        <title>Rhizobium sp. nov., a novel species isolated from the rice rhizosphere.</title>
        <authorList>
            <person name="Zhao J."/>
            <person name="Zhang X."/>
        </authorList>
    </citation>
    <scope>NUCLEOTIDE SEQUENCE [LARGE SCALE GENOMIC DNA]</scope>
    <source>
        <strain evidence="2 3">1.7048</strain>
    </source>
</reference>
<evidence type="ECO:0000256" key="1">
    <source>
        <dbReference type="SAM" id="Phobius"/>
    </source>
</evidence>
<evidence type="ECO:0000313" key="3">
    <source>
        <dbReference type="Proteomes" id="UP000186364"/>
    </source>
</evidence>
<gene>
    <name evidence="2" type="ORF">BJF93_13125</name>
</gene>
<keyword evidence="1" id="KW-0812">Transmembrane</keyword>
<name>A0A1Q9AQT2_9HYPH</name>
<evidence type="ECO:0008006" key="4">
    <source>
        <dbReference type="Google" id="ProtNLM"/>
    </source>
</evidence>
<keyword evidence="3" id="KW-1185">Reference proteome</keyword>
<proteinExistence type="predicted"/>
<dbReference type="Proteomes" id="UP000186364">
    <property type="component" value="Unassembled WGS sequence"/>
</dbReference>
<feature type="transmembrane region" description="Helical" evidence="1">
    <location>
        <begin position="60"/>
        <end position="82"/>
    </location>
</feature>
<feature type="transmembrane region" description="Helical" evidence="1">
    <location>
        <begin position="15"/>
        <end position="40"/>
    </location>
</feature>